<sequence length="74" mass="7883">MSKQAAAQATVSMLDAAPWRKSTYSGSNNNCIEHAPLPSGRHAVRDTKDRSLGAHVFAPTAWQAFVTAVQDGSL</sequence>
<protein>
    <recommendedName>
        <fullName evidence="1">DUF397 domain-containing protein</fullName>
    </recommendedName>
</protein>
<keyword evidence="3" id="KW-1185">Reference proteome</keyword>
<evidence type="ECO:0000313" key="2">
    <source>
        <dbReference type="EMBL" id="OEV16946.1"/>
    </source>
</evidence>
<dbReference type="Pfam" id="PF04149">
    <property type="entry name" value="DUF397"/>
    <property type="match status" value="1"/>
</dbReference>
<evidence type="ECO:0000259" key="1">
    <source>
        <dbReference type="Pfam" id="PF04149"/>
    </source>
</evidence>
<dbReference type="InterPro" id="IPR007278">
    <property type="entry name" value="DUF397"/>
</dbReference>
<dbReference type="EMBL" id="LJGZ01000100">
    <property type="protein sequence ID" value="OEV16946.1"/>
    <property type="molecule type" value="Genomic_DNA"/>
</dbReference>
<feature type="domain" description="DUF397" evidence="1">
    <location>
        <begin position="17"/>
        <end position="70"/>
    </location>
</feature>
<dbReference type="Proteomes" id="UP000175971">
    <property type="component" value="Unassembled WGS sequence"/>
</dbReference>
<proteinExistence type="predicted"/>
<reference evidence="2 3" key="1">
    <citation type="journal article" date="2016" name="Front. Microbiol.">
        <title>Comparative Genomics Analysis of Streptomyces Species Reveals Their Adaptation to the Marine Environment and Their Diversity at the Genomic Level.</title>
        <authorList>
            <person name="Tian X."/>
            <person name="Zhang Z."/>
            <person name="Yang T."/>
            <person name="Chen M."/>
            <person name="Li J."/>
            <person name="Chen F."/>
            <person name="Yang J."/>
            <person name="Li W."/>
            <person name="Zhang B."/>
            <person name="Zhang Z."/>
            <person name="Wu J."/>
            <person name="Zhang C."/>
            <person name="Long L."/>
            <person name="Xiao J."/>
        </authorList>
    </citation>
    <scope>NUCLEOTIDE SEQUENCE [LARGE SCALE GENOMIC DNA]</scope>
    <source>
        <strain evidence="2 3">SCSIO M10372</strain>
    </source>
</reference>
<dbReference type="AlphaFoldDB" id="A0A1E7LLB3"/>
<comment type="caution">
    <text evidence="2">The sequence shown here is derived from an EMBL/GenBank/DDBJ whole genome shotgun (WGS) entry which is preliminary data.</text>
</comment>
<name>A0A1E7LLB3_9ACTN</name>
<accession>A0A1E7LLB3</accession>
<evidence type="ECO:0000313" key="3">
    <source>
        <dbReference type="Proteomes" id="UP000175971"/>
    </source>
</evidence>
<organism evidence="2 3">
    <name type="scientific">Streptomyces nanshensis</name>
    <dbReference type="NCBI Taxonomy" id="518642"/>
    <lineage>
        <taxon>Bacteria</taxon>
        <taxon>Bacillati</taxon>
        <taxon>Actinomycetota</taxon>
        <taxon>Actinomycetes</taxon>
        <taxon>Kitasatosporales</taxon>
        <taxon>Streptomycetaceae</taxon>
        <taxon>Streptomyces</taxon>
    </lineage>
</organism>
<dbReference type="OrthoDB" id="4233552at2"/>
<dbReference type="RefSeq" id="WP_070203519.1">
    <property type="nucleotide sequence ID" value="NZ_LJGZ01000100.1"/>
</dbReference>
<gene>
    <name evidence="2" type="ORF">AN221_30240</name>
</gene>